<keyword evidence="3 4" id="KW-0961">Cell wall biogenesis/degradation</keyword>
<dbReference type="Pfam" id="PF03330">
    <property type="entry name" value="DPBB_1"/>
    <property type="match status" value="1"/>
</dbReference>
<evidence type="ECO:0000259" key="7">
    <source>
        <dbReference type="PROSITE" id="PS51724"/>
    </source>
</evidence>
<dbReference type="GO" id="GO:0071555">
    <property type="term" value="P:cell wall organization"/>
    <property type="evidence" value="ECO:0007669"/>
    <property type="project" value="UniProtKB-KW"/>
</dbReference>
<feature type="domain" description="SPOR" evidence="7">
    <location>
        <begin position="244"/>
        <end position="328"/>
    </location>
</feature>
<keyword evidence="1 4" id="KW-0732">Signal</keyword>
<evidence type="ECO:0000256" key="4">
    <source>
        <dbReference type="HAMAP-Rule" id="MF_02071"/>
    </source>
</evidence>
<protein>
    <recommendedName>
        <fullName evidence="4">Endolytic peptidoglycan transglycosylase RlpA</fullName>
        <ecNumber evidence="4">4.2.2.-</ecNumber>
    </recommendedName>
</protein>
<dbReference type="OrthoDB" id="9779128at2"/>
<feature type="chain" id="PRO_5024518925" description="Endolytic peptidoglycan transglycosylase RlpA" evidence="4">
    <location>
        <begin position="19"/>
        <end position="328"/>
    </location>
</feature>
<dbReference type="HAMAP" id="MF_02071">
    <property type="entry name" value="RlpA"/>
    <property type="match status" value="1"/>
</dbReference>
<evidence type="ECO:0000256" key="5">
    <source>
        <dbReference type="RuleBase" id="RU003495"/>
    </source>
</evidence>
<dbReference type="Gene3D" id="2.40.40.10">
    <property type="entry name" value="RlpA-like domain"/>
    <property type="match status" value="1"/>
</dbReference>
<dbReference type="EMBL" id="VWXX01000002">
    <property type="protein sequence ID" value="KAA6187497.1"/>
    <property type="molecule type" value="Genomic_DNA"/>
</dbReference>
<dbReference type="PANTHER" id="PTHR34183">
    <property type="entry name" value="ENDOLYTIC PEPTIDOGLYCAN TRANSGLYCOSYLASE RLPA"/>
    <property type="match status" value="1"/>
</dbReference>
<dbReference type="CDD" id="cd22268">
    <property type="entry name" value="DPBB_RlpA-like"/>
    <property type="match status" value="1"/>
</dbReference>
<comment type="caution">
    <text evidence="8">The sequence shown here is derived from an EMBL/GenBank/DDBJ whole genome shotgun (WGS) entry which is preliminary data.</text>
</comment>
<dbReference type="AlphaFoldDB" id="A0A5M8FUL1"/>
<dbReference type="EC" id="4.2.2.-" evidence="4"/>
<evidence type="ECO:0000313" key="8">
    <source>
        <dbReference type="EMBL" id="KAA6187497.1"/>
    </source>
</evidence>
<evidence type="ECO:0000256" key="2">
    <source>
        <dbReference type="ARBA" id="ARBA00023239"/>
    </source>
</evidence>
<dbReference type="PROSITE" id="PS51724">
    <property type="entry name" value="SPOR"/>
    <property type="match status" value="1"/>
</dbReference>
<dbReference type="Gene3D" id="3.30.70.1070">
    <property type="entry name" value="Sporulation related repeat"/>
    <property type="match status" value="1"/>
</dbReference>
<dbReference type="InterPro" id="IPR036908">
    <property type="entry name" value="RlpA-like_sf"/>
</dbReference>
<keyword evidence="9" id="KW-1185">Reference proteome</keyword>
<comment type="function">
    <text evidence="4">Lytic transglycosylase with a strong preference for naked glycan strands that lack stem peptides.</text>
</comment>
<name>A0A5M8FUL1_9GAMM</name>
<dbReference type="InterPro" id="IPR007730">
    <property type="entry name" value="SPOR-like_dom"/>
</dbReference>
<sequence precursor="true">MSAAMGLTLLASATLLLSGCGSSPSKSEAGTATGGSDIPDAVPRVEPKSKYGNMKSYVVFGKTYHTKASSRNHVERGVASWYGTKFHGRKTSSGEPYDMHRMTAAHKTLPLPSYVRVTNLENGRSAVVRVNDRGPFVDDRIIDLSYAAARKLGVDKQGIARVEVTSIDPRDHGGKPPKTLTASTGTQPRPAIASTRPTPPASPVAGPITSPAGSPASRSTEAASSLTPAVVSTADSAGSATGPSMADRGLYLQVGAFGARNNAEQLRRRLTSLLPDPVQLREDRPQPTGSATALYKVRVGPVPTHTDALALSRKLSALGLGEPMLVQE</sequence>
<dbReference type="SUPFAM" id="SSF50685">
    <property type="entry name" value="Barwin-like endoglucanases"/>
    <property type="match status" value="1"/>
</dbReference>
<dbReference type="InterPro" id="IPR034718">
    <property type="entry name" value="RlpA"/>
</dbReference>
<feature type="region of interest" description="Disordered" evidence="6">
    <location>
        <begin position="22"/>
        <end position="47"/>
    </location>
</feature>
<evidence type="ECO:0000313" key="9">
    <source>
        <dbReference type="Proteomes" id="UP000322981"/>
    </source>
</evidence>
<dbReference type="GO" id="GO:0008932">
    <property type="term" value="F:lytic endotransglycosylase activity"/>
    <property type="evidence" value="ECO:0007669"/>
    <property type="project" value="UniProtKB-UniRule"/>
</dbReference>
<feature type="compositionally biased region" description="Polar residues" evidence="6">
    <location>
        <begin position="216"/>
        <end position="227"/>
    </location>
</feature>
<dbReference type="Proteomes" id="UP000322981">
    <property type="component" value="Unassembled WGS sequence"/>
</dbReference>
<dbReference type="Pfam" id="PF05036">
    <property type="entry name" value="SPOR"/>
    <property type="match status" value="1"/>
</dbReference>
<evidence type="ECO:0000256" key="1">
    <source>
        <dbReference type="ARBA" id="ARBA00022729"/>
    </source>
</evidence>
<keyword evidence="2 4" id="KW-0456">Lyase</keyword>
<comment type="similarity">
    <text evidence="4 5">Belongs to the RlpA family.</text>
</comment>
<feature type="region of interest" description="Disordered" evidence="6">
    <location>
        <begin position="165"/>
        <end position="228"/>
    </location>
</feature>
<accession>A0A5M8FUL1</accession>
<dbReference type="GO" id="GO:0009279">
    <property type="term" value="C:cell outer membrane"/>
    <property type="evidence" value="ECO:0007669"/>
    <property type="project" value="TreeGrafter"/>
</dbReference>
<evidence type="ECO:0000256" key="6">
    <source>
        <dbReference type="SAM" id="MobiDB-lite"/>
    </source>
</evidence>
<dbReference type="GO" id="GO:0042834">
    <property type="term" value="F:peptidoglycan binding"/>
    <property type="evidence" value="ECO:0007669"/>
    <property type="project" value="InterPro"/>
</dbReference>
<dbReference type="PANTHER" id="PTHR34183:SF1">
    <property type="entry name" value="ENDOLYTIC PEPTIDOGLYCAN TRANSGLYCOSYLASE RLPA"/>
    <property type="match status" value="1"/>
</dbReference>
<dbReference type="InterPro" id="IPR009009">
    <property type="entry name" value="RlpA-like_DPBB"/>
</dbReference>
<dbReference type="InterPro" id="IPR012997">
    <property type="entry name" value="RplA"/>
</dbReference>
<dbReference type="SUPFAM" id="SSF110997">
    <property type="entry name" value="Sporulation related repeat"/>
    <property type="match status" value="1"/>
</dbReference>
<feature type="signal peptide" evidence="4">
    <location>
        <begin position="1"/>
        <end position="18"/>
    </location>
</feature>
<dbReference type="FunFam" id="2.40.40.10:FF:000003">
    <property type="entry name" value="Endolytic peptidoglycan transglycosylase RlpA"/>
    <property type="match status" value="1"/>
</dbReference>
<gene>
    <name evidence="4" type="primary">rlpA</name>
    <name evidence="8" type="ORF">F2Q65_02360</name>
</gene>
<dbReference type="InterPro" id="IPR036680">
    <property type="entry name" value="SPOR-like_sf"/>
</dbReference>
<reference evidence="8 9" key="1">
    <citation type="submission" date="2019-09" db="EMBL/GenBank/DDBJ databases">
        <title>Whole-genome sequence of the purple sulfur bacterium Thiohalocapsa marina DSM 19078.</title>
        <authorList>
            <person name="Kyndt J.A."/>
            <person name="Meyer T.E."/>
        </authorList>
    </citation>
    <scope>NUCLEOTIDE SEQUENCE [LARGE SCALE GENOMIC DNA]</scope>
    <source>
        <strain evidence="8 9">DSM 19078</strain>
    </source>
</reference>
<evidence type="ECO:0000256" key="3">
    <source>
        <dbReference type="ARBA" id="ARBA00023316"/>
    </source>
</evidence>
<dbReference type="NCBIfam" id="TIGR00413">
    <property type="entry name" value="rlpA"/>
    <property type="match status" value="1"/>
</dbReference>
<dbReference type="GO" id="GO:0000270">
    <property type="term" value="P:peptidoglycan metabolic process"/>
    <property type="evidence" value="ECO:0007669"/>
    <property type="project" value="UniProtKB-UniRule"/>
</dbReference>
<organism evidence="8 9">
    <name type="scientific">Thiohalocapsa marina</name>
    <dbReference type="NCBI Taxonomy" id="424902"/>
    <lineage>
        <taxon>Bacteria</taxon>
        <taxon>Pseudomonadati</taxon>
        <taxon>Pseudomonadota</taxon>
        <taxon>Gammaproteobacteria</taxon>
        <taxon>Chromatiales</taxon>
        <taxon>Chromatiaceae</taxon>
        <taxon>Thiohalocapsa</taxon>
    </lineage>
</organism>
<proteinExistence type="inferred from homology"/>